<dbReference type="RefSeq" id="WP_368636510.1">
    <property type="nucleotide sequence ID" value="NZ_JBFRHK010000005.1"/>
</dbReference>
<evidence type="ECO:0000259" key="1">
    <source>
        <dbReference type="Pfam" id="PF13005"/>
    </source>
</evidence>
<dbReference type="Pfam" id="PF13005">
    <property type="entry name" value="zf-IS66"/>
    <property type="match status" value="1"/>
</dbReference>
<keyword evidence="2" id="KW-0479">Metal-binding</keyword>
<dbReference type="InterPro" id="IPR024474">
    <property type="entry name" value="Znf_dom_IS66"/>
</dbReference>
<feature type="domain" description="Transposase IS66 zinc-finger binding" evidence="1">
    <location>
        <begin position="7"/>
        <end position="43"/>
    </location>
</feature>
<keyword evidence="3" id="KW-1185">Reference proteome</keyword>
<keyword evidence="2" id="KW-0863">Zinc-finger</keyword>
<gene>
    <name evidence="2" type="ORF">AB1300_10895</name>
</gene>
<comment type="caution">
    <text evidence="2">The sequence shown here is derived from an EMBL/GenBank/DDBJ whole genome shotgun (WGS) entry which is preliminary data.</text>
</comment>
<evidence type="ECO:0000313" key="2">
    <source>
        <dbReference type="EMBL" id="MEX3745642.1"/>
    </source>
</evidence>
<proteinExistence type="predicted"/>
<dbReference type="EMBL" id="JBFRHK010000005">
    <property type="protein sequence ID" value="MEX3745642.1"/>
    <property type="molecule type" value="Genomic_DNA"/>
</dbReference>
<keyword evidence="2" id="KW-0862">Zinc</keyword>
<dbReference type="GO" id="GO:0008270">
    <property type="term" value="F:zinc ion binding"/>
    <property type="evidence" value="ECO:0007669"/>
    <property type="project" value="UniProtKB-KW"/>
</dbReference>
<evidence type="ECO:0000313" key="3">
    <source>
        <dbReference type="Proteomes" id="UP001558534"/>
    </source>
</evidence>
<dbReference type="Proteomes" id="UP001558534">
    <property type="component" value="Unassembled WGS sequence"/>
</dbReference>
<organism evidence="2 3">
    <name type="scientific">Lysinibacillus xylanilyticus</name>
    <dbReference type="NCBI Taxonomy" id="582475"/>
    <lineage>
        <taxon>Bacteria</taxon>
        <taxon>Bacillati</taxon>
        <taxon>Bacillota</taxon>
        <taxon>Bacilli</taxon>
        <taxon>Bacillales</taxon>
        <taxon>Bacillaceae</taxon>
        <taxon>Lysinibacillus</taxon>
    </lineage>
</organism>
<name>A0ABV3VXK2_9BACI</name>
<reference evidence="2 3" key="1">
    <citation type="submission" date="2024-07" db="EMBL/GenBank/DDBJ databases">
        <title>Characterization of a bacterium isolated from hydrolysated instant sea cucumber by whole-genome sequencing and metabolomics.</title>
        <authorList>
            <person name="Luo X."/>
            <person name="Zhang Z."/>
            <person name="Zheng Z."/>
            <person name="Zhang W."/>
            <person name="Ming T."/>
            <person name="Jiao L."/>
            <person name="Su X."/>
            <person name="Kong F."/>
            <person name="Xu J."/>
        </authorList>
    </citation>
    <scope>NUCLEOTIDE SEQUENCE [LARGE SCALE GENOMIC DNA]</scope>
    <source>
        <strain evidence="2 3">XL-2024</strain>
    </source>
</reference>
<sequence>MRSKPDCCLGQMTEAGTTITREGAKFIPAKMMSIQHIEHAYKCVKWMPQSTNETWE</sequence>
<accession>A0ABV3VXK2</accession>
<protein>
    <submittedName>
        <fullName evidence="2">IS66 family transposase zinc-finger binding domain-containing protein</fullName>
    </submittedName>
</protein>